<dbReference type="PANTHER" id="PTHR35249">
    <property type="entry name" value="DYNEIN REGULATORY COMPLEX SUBUNIT 7"/>
    <property type="match status" value="1"/>
</dbReference>
<proteinExistence type="predicted"/>
<dbReference type="PANTHER" id="PTHR35249:SF2">
    <property type="entry name" value="DYNEIN REGULATORY COMPLEX SUBUNIT 7"/>
    <property type="match status" value="1"/>
</dbReference>
<gene>
    <name evidence="2" type="primary">AUGUSTUS-3.0.2_16381</name>
    <name evidence="2" type="ORF">TcasGA2_TC016381</name>
</gene>
<dbReference type="HOGENOM" id="CLU_702729_0_0_1"/>
<dbReference type="GO" id="GO:0031514">
    <property type="term" value="C:motile cilium"/>
    <property type="evidence" value="ECO:0000318"/>
    <property type="project" value="GO_Central"/>
</dbReference>
<evidence type="ECO:0000313" key="2">
    <source>
        <dbReference type="EMBL" id="EFA07399.2"/>
    </source>
</evidence>
<organism evidence="2 3">
    <name type="scientific">Tribolium castaneum</name>
    <name type="common">Red flour beetle</name>
    <dbReference type="NCBI Taxonomy" id="7070"/>
    <lineage>
        <taxon>Eukaryota</taxon>
        <taxon>Metazoa</taxon>
        <taxon>Ecdysozoa</taxon>
        <taxon>Arthropoda</taxon>
        <taxon>Hexapoda</taxon>
        <taxon>Insecta</taxon>
        <taxon>Pterygota</taxon>
        <taxon>Neoptera</taxon>
        <taxon>Endopterygota</taxon>
        <taxon>Coleoptera</taxon>
        <taxon>Polyphaga</taxon>
        <taxon>Cucujiformia</taxon>
        <taxon>Tenebrionidae</taxon>
        <taxon>Tenebrionidae incertae sedis</taxon>
        <taxon>Tribolium</taxon>
    </lineage>
</organism>
<accession>D6WPD5</accession>
<reference evidence="2 3" key="1">
    <citation type="journal article" date="2008" name="Nature">
        <title>The genome of the model beetle and pest Tribolium castaneum.</title>
        <authorList>
            <consortium name="Tribolium Genome Sequencing Consortium"/>
            <person name="Richards S."/>
            <person name="Gibbs R.A."/>
            <person name="Weinstock G.M."/>
            <person name="Brown S.J."/>
            <person name="Denell R."/>
            <person name="Beeman R.W."/>
            <person name="Gibbs R."/>
            <person name="Beeman R.W."/>
            <person name="Brown S.J."/>
            <person name="Bucher G."/>
            <person name="Friedrich M."/>
            <person name="Grimmelikhuijzen C.J."/>
            <person name="Klingler M."/>
            <person name="Lorenzen M."/>
            <person name="Richards S."/>
            <person name="Roth S."/>
            <person name="Schroder R."/>
            <person name="Tautz D."/>
            <person name="Zdobnov E.M."/>
            <person name="Muzny D."/>
            <person name="Gibbs R.A."/>
            <person name="Weinstock G.M."/>
            <person name="Attaway T."/>
            <person name="Bell S."/>
            <person name="Buhay C.J."/>
            <person name="Chandrabose M.N."/>
            <person name="Chavez D."/>
            <person name="Clerk-Blankenburg K.P."/>
            <person name="Cree A."/>
            <person name="Dao M."/>
            <person name="Davis C."/>
            <person name="Chacko J."/>
            <person name="Dinh H."/>
            <person name="Dugan-Rocha S."/>
            <person name="Fowler G."/>
            <person name="Garner T.T."/>
            <person name="Garnes J."/>
            <person name="Gnirke A."/>
            <person name="Hawes A."/>
            <person name="Hernandez J."/>
            <person name="Hines S."/>
            <person name="Holder M."/>
            <person name="Hume J."/>
            <person name="Jhangiani S.N."/>
            <person name="Joshi V."/>
            <person name="Khan Z.M."/>
            <person name="Jackson L."/>
            <person name="Kovar C."/>
            <person name="Kowis A."/>
            <person name="Lee S."/>
            <person name="Lewis L.R."/>
            <person name="Margolis J."/>
            <person name="Morgan M."/>
            <person name="Nazareth L.V."/>
            <person name="Nguyen N."/>
            <person name="Okwuonu G."/>
            <person name="Parker D."/>
            <person name="Richards S."/>
            <person name="Ruiz S.J."/>
            <person name="Santibanez J."/>
            <person name="Savard J."/>
            <person name="Scherer S.E."/>
            <person name="Schneider B."/>
            <person name="Sodergren E."/>
            <person name="Tautz D."/>
            <person name="Vattahil S."/>
            <person name="Villasana D."/>
            <person name="White C.S."/>
            <person name="Wright R."/>
            <person name="Park Y."/>
            <person name="Beeman R.W."/>
            <person name="Lord J."/>
            <person name="Oppert B."/>
            <person name="Lorenzen M."/>
            <person name="Brown S."/>
            <person name="Wang L."/>
            <person name="Savard J."/>
            <person name="Tautz D."/>
            <person name="Richards S."/>
            <person name="Weinstock G."/>
            <person name="Gibbs R.A."/>
            <person name="Liu Y."/>
            <person name="Worley K."/>
            <person name="Weinstock G."/>
            <person name="Elsik C.G."/>
            <person name="Reese J.T."/>
            <person name="Elhaik E."/>
            <person name="Landan G."/>
            <person name="Graur D."/>
            <person name="Arensburger P."/>
            <person name="Atkinson P."/>
            <person name="Beeman R.W."/>
            <person name="Beidler J."/>
            <person name="Brown S.J."/>
            <person name="Demuth J.P."/>
            <person name="Drury D.W."/>
            <person name="Du Y.Z."/>
            <person name="Fujiwara H."/>
            <person name="Lorenzen M."/>
            <person name="Maselli V."/>
            <person name="Osanai M."/>
            <person name="Park Y."/>
            <person name="Robertson H.M."/>
            <person name="Tu Z."/>
            <person name="Wang J.J."/>
            <person name="Wang S."/>
            <person name="Richards S."/>
            <person name="Song H."/>
            <person name="Zhang L."/>
            <person name="Sodergren E."/>
            <person name="Werner D."/>
            <person name="Stanke M."/>
            <person name="Morgenstern B."/>
            <person name="Solovyev V."/>
            <person name="Kosarev P."/>
            <person name="Brown G."/>
            <person name="Chen H.C."/>
            <person name="Ermolaeva O."/>
            <person name="Hlavina W."/>
            <person name="Kapustin Y."/>
            <person name="Kiryutin B."/>
            <person name="Kitts P."/>
            <person name="Maglott D."/>
            <person name="Pruitt K."/>
            <person name="Sapojnikov V."/>
            <person name="Souvorov A."/>
            <person name="Mackey A.J."/>
            <person name="Waterhouse R.M."/>
            <person name="Wyder S."/>
            <person name="Zdobnov E.M."/>
            <person name="Zdobnov E.M."/>
            <person name="Wyder S."/>
            <person name="Kriventseva E.V."/>
            <person name="Kadowaki T."/>
            <person name="Bork P."/>
            <person name="Aranda M."/>
            <person name="Bao R."/>
            <person name="Beermann A."/>
            <person name="Berns N."/>
            <person name="Bolognesi R."/>
            <person name="Bonneton F."/>
            <person name="Bopp D."/>
            <person name="Brown S.J."/>
            <person name="Bucher G."/>
            <person name="Butts T."/>
            <person name="Chaumot A."/>
            <person name="Denell R.E."/>
            <person name="Ferrier D.E."/>
            <person name="Friedrich M."/>
            <person name="Gordon C.M."/>
            <person name="Jindra M."/>
            <person name="Klingler M."/>
            <person name="Lan Q."/>
            <person name="Lattorff H.M."/>
            <person name="Laudet V."/>
            <person name="von Levetsow C."/>
            <person name="Liu Z."/>
            <person name="Lutz R."/>
            <person name="Lynch J.A."/>
            <person name="da Fonseca R.N."/>
            <person name="Posnien N."/>
            <person name="Reuter R."/>
            <person name="Roth S."/>
            <person name="Savard J."/>
            <person name="Schinko J.B."/>
            <person name="Schmitt C."/>
            <person name="Schoppmeier M."/>
            <person name="Schroder R."/>
            <person name="Shippy T.D."/>
            <person name="Simonnet F."/>
            <person name="Marques-Souza H."/>
            <person name="Tautz D."/>
            <person name="Tomoyasu Y."/>
            <person name="Trauner J."/>
            <person name="Van der Zee M."/>
            <person name="Vervoort M."/>
            <person name="Wittkopp N."/>
            <person name="Wimmer E.A."/>
            <person name="Yang X."/>
            <person name="Jones A.K."/>
            <person name="Sattelle D.B."/>
            <person name="Ebert P.R."/>
            <person name="Nelson D."/>
            <person name="Scott J.G."/>
            <person name="Beeman R.W."/>
            <person name="Muthukrishnan S."/>
            <person name="Kramer K.J."/>
            <person name="Arakane Y."/>
            <person name="Beeman R.W."/>
            <person name="Zhu Q."/>
            <person name="Hogenkamp D."/>
            <person name="Dixit R."/>
            <person name="Oppert B."/>
            <person name="Jiang H."/>
            <person name="Zou Z."/>
            <person name="Marshall J."/>
            <person name="Elpidina E."/>
            <person name="Vinokurov K."/>
            <person name="Oppert C."/>
            <person name="Zou Z."/>
            <person name="Evans J."/>
            <person name="Lu Z."/>
            <person name="Zhao P."/>
            <person name="Sumathipala N."/>
            <person name="Altincicek B."/>
            <person name="Vilcinskas A."/>
            <person name="Williams M."/>
            <person name="Hultmark D."/>
            <person name="Hetru C."/>
            <person name="Jiang H."/>
            <person name="Grimmelikhuijzen C.J."/>
            <person name="Hauser F."/>
            <person name="Cazzamali G."/>
            <person name="Williamson M."/>
            <person name="Park Y."/>
            <person name="Li B."/>
            <person name="Tanaka Y."/>
            <person name="Predel R."/>
            <person name="Neupert S."/>
            <person name="Schachtner J."/>
            <person name="Verleyen P."/>
            <person name="Raible F."/>
            <person name="Bork P."/>
            <person name="Friedrich M."/>
            <person name="Walden K.K."/>
            <person name="Robertson H.M."/>
            <person name="Angeli S."/>
            <person name="Foret S."/>
            <person name="Bucher G."/>
            <person name="Schuetz S."/>
            <person name="Maleszka R."/>
            <person name="Wimmer E.A."/>
            <person name="Beeman R.W."/>
            <person name="Lorenzen M."/>
            <person name="Tomoyasu Y."/>
            <person name="Miller S.C."/>
            <person name="Grossmann D."/>
            <person name="Bucher G."/>
        </authorList>
    </citation>
    <scope>NUCLEOTIDE SEQUENCE [LARGE SCALE GENOMIC DNA]</scope>
    <source>
        <strain evidence="2 3">Georgia GA2</strain>
    </source>
</reference>
<protein>
    <submittedName>
        <fullName evidence="2">Uncharacterized protein</fullName>
    </submittedName>
</protein>
<evidence type="ECO:0000313" key="3">
    <source>
        <dbReference type="Proteomes" id="UP000007266"/>
    </source>
</evidence>
<evidence type="ECO:0000256" key="1">
    <source>
        <dbReference type="SAM" id="MobiDB-lite"/>
    </source>
</evidence>
<dbReference type="InterPro" id="IPR033551">
    <property type="entry name" value="DRC7/lobo"/>
</dbReference>
<dbReference type="EMBL" id="KQ971354">
    <property type="protein sequence ID" value="EFA07399.2"/>
    <property type="molecule type" value="Genomic_DNA"/>
</dbReference>
<dbReference type="AlphaFoldDB" id="D6WPD5"/>
<name>D6WPD5_TRICA</name>
<sequence>MESDLDFFPDYLNGYQFDDGEGEEVEEEEIKYHYIEILDAPRELLPPVELTLKDLSHIANELGLIKLCWPEIEHPEFENRVNFPESYLANSNKEKLLLLYTENFRRQFSYKYPHRKQLFLASNNECGMQKMVCNTIRLTTLPYPEIETWQDCAKFVGNALRFEPFEIPTLIDAKIVTKKKENWVDIKNRTRFPPIATIEINLQEVKEKGREIFIEYPTALNSEPSPGEVRGQEGGSRTPRRPRVDVQTTVGGPRTATYSPLPPPACLSTPNPTLRPDSRSRNTRDFALRTNKRVLMDSEKGAVLAVHGNITRNVCTKGAWVDIQHFRRDFNSVLFFTGENFRHFNFVIRGGFYNRQTNSYNNVFFKIDLQDKVVRRL</sequence>
<feature type="region of interest" description="Disordered" evidence="1">
    <location>
        <begin position="218"/>
        <end position="281"/>
    </location>
</feature>
<dbReference type="Proteomes" id="UP000007266">
    <property type="component" value="Linkage group 7"/>
</dbReference>
<dbReference type="InParanoid" id="D6WPD5"/>
<dbReference type="GO" id="GO:0030317">
    <property type="term" value="P:flagellated sperm motility"/>
    <property type="evidence" value="ECO:0000318"/>
    <property type="project" value="GO_Central"/>
</dbReference>
<keyword evidence="3" id="KW-1185">Reference proteome</keyword>
<dbReference type="STRING" id="7070.D6WPD5"/>
<reference evidence="2 3" key="2">
    <citation type="journal article" date="2010" name="Nucleic Acids Res.">
        <title>BeetleBase in 2010: revisions to provide comprehensive genomic information for Tribolium castaneum.</title>
        <authorList>
            <person name="Kim H.S."/>
            <person name="Murphy T."/>
            <person name="Xia J."/>
            <person name="Caragea D."/>
            <person name="Park Y."/>
            <person name="Beeman R.W."/>
            <person name="Lorenzen M.D."/>
            <person name="Butcher S."/>
            <person name="Manak J.R."/>
            <person name="Brown S.J."/>
        </authorList>
    </citation>
    <scope>GENOME REANNOTATION</scope>
    <source>
        <strain evidence="2 3">Georgia GA2</strain>
    </source>
</reference>
<dbReference type="eggNOG" id="ENOG502S5Z4">
    <property type="taxonomic scope" value="Eukaryota"/>
</dbReference>